<accession>A0A4C1YWB5</accession>
<name>A0A4C1YWB5_EUMVA</name>
<dbReference type="AlphaFoldDB" id="A0A4C1YWB5"/>
<organism evidence="2 3">
    <name type="scientific">Eumeta variegata</name>
    <name type="common">Bagworm moth</name>
    <name type="synonym">Eumeta japonica</name>
    <dbReference type="NCBI Taxonomy" id="151549"/>
    <lineage>
        <taxon>Eukaryota</taxon>
        <taxon>Metazoa</taxon>
        <taxon>Ecdysozoa</taxon>
        <taxon>Arthropoda</taxon>
        <taxon>Hexapoda</taxon>
        <taxon>Insecta</taxon>
        <taxon>Pterygota</taxon>
        <taxon>Neoptera</taxon>
        <taxon>Endopterygota</taxon>
        <taxon>Lepidoptera</taxon>
        <taxon>Glossata</taxon>
        <taxon>Ditrysia</taxon>
        <taxon>Tineoidea</taxon>
        <taxon>Psychidae</taxon>
        <taxon>Oiketicinae</taxon>
        <taxon>Eumeta</taxon>
    </lineage>
</organism>
<evidence type="ECO:0000313" key="3">
    <source>
        <dbReference type="Proteomes" id="UP000299102"/>
    </source>
</evidence>
<comment type="caution">
    <text evidence="2">The sequence shown here is derived from an EMBL/GenBank/DDBJ whole genome shotgun (WGS) entry which is preliminary data.</text>
</comment>
<proteinExistence type="predicted"/>
<protein>
    <submittedName>
        <fullName evidence="2">Uncharacterized protein</fullName>
    </submittedName>
</protein>
<dbReference type="EMBL" id="BGZK01001380">
    <property type="protein sequence ID" value="GBP78677.1"/>
    <property type="molecule type" value="Genomic_DNA"/>
</dbReference>
<keyword evidence="3" id="KW-1185">Reference proteome</keyword>
<gene>
    <name evidence="2" type="ORF">EVAR_45566_1</name>
</gene>
<evidence type="ECO:0000256" key="1">
    <source>
        <dbReference type="SAM" id="MobiDB-lite"/>
    </source>
</evidence>
<dbReference type="Proteomes" id="UP000299102">
    <property type="component" value="Unassembled WGS sequence"/>
</dbReference>
<feature type="region of interest" description="Disordered" evidence="1">
    <location>
        <begin position="83"/>
        <end position="106"/>
    </location>
</feature>
<reference evidence="2 3" key="1">
    <citation type="journal article" date="2019" name="Commun. Biol.">
        <title>The bagworm genome reveals a unique fibroin gene that provides high tensile strength.</title>
        <authorList>
            <person name="Kono N."/>
            <person name="Nakamura H."/>
            <person name="Ohtoshi R."/>
            <person name="Tomita M."/>
            <person name="Numata K."/>
            <person name="Arakawa K."/>
        </authorList>
    </citation>
    <scope>NUCLEOTIDE SEQUENCE [LARGE SCALE GENOMIC DNA]</scope>
</reference>
<evidence type="ECO:0000313" key="2">
    <source>
        <dbReference type="EMBL" id="GBP78677.1"/>
    </source>
</evidence>
<sequence>MGSKQKALMSKLRAKPDSASEYSIYSCIVQRRVPHSAHYRARPRETSLTGSIRIGTLRSLRRTWFLKRDSDTASANEGIGELAASRASSGGCPRLSPPLTSSSYII</sequence>